<protein>
    <submittedName>
        <fullName evidence="3">Penicillin-binding protein</fullName>
    </submittedName>
</protein>
<dbReference type="Proteomes" id="UP000321328">
    <property type="component" value="Unassembled WGS sequence"/>
</dbReference>
<reference evidence="3 4" key="1">
    <citation type="submission" date="2019-07" db="EMBL/GenBank/DDBJ databases">
        <title>Whole genome shotgun sequence of Pseudonocardia asaccharolytica NBRC 16224.</title>
        <authorList>
            <person name="Hosoyama A."/>
            <person name="Uohara A."/>
            <person name="Ohji S."/>
            <person name="Ichikawa N."/>
        </authorList>
    </citation>
    <scope>NUCLEOTIDE SEQUENCE [LARGE SCALE GENOMIC DNA]</scope>
    <source>
        <strain evidence="3 4">NBRC 16224</strain>
    </source>
</reference>
<dbReference type="InterPro" id="IPR050515">
    <property type="entry name" value="Beta-lactam/transpept"/>
</dbReference>
<dbReference type="Pfam" id="PF05223">
    <property type="entry name" value="MecA_N"/>
    <property type="match status" value="1"/>
</dbReference>
<dbReference type="GO" id="GO:0071555">
    <property type="term" value="P:cell wall organization"/>
    <property type="evidence" value="ECO:0007669"/>
    <property type="project" value="TreeGrafter"/>
</dbReference>
<feature type="domain" description="Penicillin-binding protein transpeptidase" evidence="1">
    <location>
        <begin position="345"/>
        <end position="603"/>
    </location>
</feature>
<dbReference type="Pfam" id="PF00905">
    <property type="entry name" value="Transpeptidase"/>
    <property type="match status" value="1"/>
</dbReference>
<dbReference type="InterPro" id="IPR036138">
    <property type="entry name" value="PBP_dimer_sf"/>
</dbReference>
<organism evidence="3 4">
    <name type="scientific">Pseudonocardia asaccharolytica DSM 44247 = NBRC 16224</name>
    <dbReference type="NCBI Taxonomy" id="1123024"/>
    <lineage>
        <taxon>Bacteria</taxon>
        <taxon>Bacillati</taxon>
        <taxon>Actinomycetota</taxon>
        <taxon>Actinomycetes</taxon>
        <taxon>Pseudonocardiales</taxon>
        <taxon>Pseudonocardiaceae</taxon>
        <taxon>Pseudonocardia</taxon>
    </lineage>
</organism>
<proteinExistence type="predicted"/>
<dbReference type="GO" id="GO:0071972">
    <property type="term" value="F:peptidoglycan L,D-transpeptidase activity"/>
    <property type="evidence" value="ECO:0007669"/>
    <property type="project" value="TreeGrafter"/>
</dbReference>
<dbReference type="InterPro" id="IPR012338">
    <property type="entry name" value="Beta-lactam/transpept-like"/>
</dbReference>
<evidence type="ECO:0000259" key="2">
    <source>
        <dbReference type="Pfam" id="PF05223"/>
    </source>
</evidence>
<dbReference type="SUPFAM" id="SSF56519">
    <property type="entry name" value="Penicillin binding protein dimerisation domain"/>
    <property type="match status" value="1"/>
</dbReference>
<dbReference type="PANTHER" id="PTHR30627">
    <property type="entry name" value="PEPTIDOGLYCAN D,D-TRANSPEPTIDASE"/>
    <property type="match status" value="1"/>
</dbReference>
<dbReference type="GO" id="GO:0005886">
    <property type="term" value="C:plasma membrane"/>
    <property type="evidence" value="ECO:0007669"/>
    <property type="project" value="TreeGrafter"/>
</dbReference>
<keyword evidence="4" id="KW-1185">Reference proteome</keyword>
<dbReference type="GO" id="GO:0046677">
    <property type="term" value="P:response to antibiotic"/>
    <property type="evidence" value="ECO:0007669"/>
    <property type="project" value="InterPro"/>
</dbReference>
<dbReference type="SUPFAM" id="SSF56601">
    <property type="entry name" value="beta-lactamase/transpeptidase-like"/>
    <property type="match status" value="1"/>
</dbReference>
<dbReference type="GO" id="GO:0008658">
    <property type="term" value="F:penicillin binding"/>
    <property type="evidence" value="ECO:0007669"/>
    <property type="project" value="InterPro"/>
</dbReference>
<evidence type="ECO:0000313" key="3">
    <source>
        <dbReference type="EMBL" id="GEL17806.1"/>
    </source>
</evidence>
<evidence type="ECO:0000313" key="4">
    <source>
        <dbReference type="Proteomes" id="UP000321328"/>
    </source>
</evidence>
<dbReference type="InterPro" id="IPR007887">
    <property type="entry name" value="MecA_N"/>
</dbReference>
<dbReference type="STRING" id="1123024.GCA_000423625_00109"/>
<name>A0A511CZ51_9PSEU</name>
<dbReference type="Gene3D" id="3.40.710.10">
    <property type="entry name" value="DD-peptidase/beta-lactamase superfamily"/>
    <property type="match status" value="1"/>
</dbReference>
<feature type="domain" description="NTF2-like N-terminal transpeptidase" evidence="2">
    <location>
        <begin position="47"/>
        <end position="156"/>
    </location>
</feature>
<dbReference type="EMBL" id="BJVI01000012">
    <property type="protein sequence ID" value="GEL17806.1"/>
    <property type="molecule type" value="Genomic_DNA"/>
</dbReference>
<evidence type="ECO:0000259" key="1">
    <source>
        <dbReference type="Pfam" id="PF00905"/>
    </source>
</evidence>
<comment type="caution">
    <text evidence="3">The sequence shown here is derived from an EMBL/GenBank/DDBJ whole genome shotgun (WGS) entry which is preliminary data.</text>
</comment>
<dbReference type="AlphaFoldDB" id="A0A511CZ51"/>
<dbReference type="InterPro" id="IPR001460">
    <property type="entry name" value="PCN-bd_Tpept"/>
</dbReference>
<gene>
    <name evidence="3" type="ORF">PA7_16430</name>
</gene>
<dbReference type="PANTHER" id="PTHR30627:SF24">
    <property type="entry name" value="PENICILLIN-BINDING PROTEIN 4B"/>
    <property type="match status" value="1"/>
</dbReference>
<sequence>MSDAIGILAAVRPIDPSRGPTRARIVGVGAALLMVMTGCGLLRDDGPQTAAEAFLAAWSRGDDAAAAQLTDNPDAAGALLAEVRTALAPAGLAAGLGQVRTAAEQATASVEVSWDLGEGRRWSYLGELELRPAPEAAAGWEVHWASTVVHPQLAARQRPVLRTDAPEPAPVVDRSGVPLLAPGNVVNVLLDRRAAGDELPAVAGALAGALSPFAPEITTQSIIDGAARVPDGQAYSVAVLRETDFQSVRAAIYDLPGVRFTRQSRLLAPSAGFARQVLPGARTEVAARVDGVAGWSVTVVDAAGATVTTLVEHPPTPGSTAMLSLDRTLQAAAEDAVERLPQQAMLVAVQPSTGDLLAVAQNDPADAAGPLALTGRYPPGSTFKIITALAAVAEDGLTAATPVACPATTAIDGRVVPNLGRFDLGTVPLGRAFARSCNTTFAQLGSRLGADALPAAARTLGLGADYRVPALTTITGSVPQAADPVQRAENGFGQGQVLASPLGMALAAATVAHGAPVVPQLIRGHPTEVLAAPAGPDPVALQQVRSMMRQVVTEGTATRLAGLGEVHGKTGTAEVTNDGRHSHGWFVGYRGDVAFAVLVVDAGSSEPAVGVAERFLGATA</sequence>
<accession>A0A511CZ51</accession>